<dbReference type="PANTHER" id="PTHR46599">
    <property type="entry name" value="PIGGYBAC TRANSPOSABLE ELEMENT-DERIVED PROTEIN 4"/>
    <property type="match status" value="1"/>
</dbReference>
<evidence type="ECO:0000313" key="3">
    <source>
        <dbReference type="EMBL" id="KAH8037123.1"/>
    </source>
</evidence>
<proteinExistence type="predicted"/>
<dbReference type="Pfam" id="PF13843">
    <property type="entry name" value="DDE_Tnp_1_7"/>
    <property type="match status" value="1"/>
</dbReference>
<dbReference type="AlphaFoldDB" id="A0A9J6ERH8"/>
<sequence length="151" mass="17740">MEPDVEADAAEKEIGEEWGESEPSILVGSPKLWDPEFTKEAVPRAVDCFALYFDEEVIEMILEHTNRDGAQRYTTKWAVLTADELRAYFGLLRLMSVSPRHHFYHYWSRDPFFNSEEIAKVMSFKRFQYIMNSLCVNDHSEKKKKRGRGLR</sequence>
<organism evidence="3 4">
    <name type="scientific">Rhipicephalus microplus</name>
    <name type="common">Cattle tick</name>
    <name type="synonym">Boophilus microplus</name>
    <dbReference type="NCBI Taxonomy" id="6941"/>
    <lineage>
        <taxon>Eukaryota</taxon>
        <taxon>Metazoa</taxon>
        <taxon>Ecdysozoa</taxon>
        <taxon>Arthropoda</taxon>
        <taxon>Chelicerata</taxon>
        <taxon>Arachnida</taxon>
        <taxon>Acari</taxon>
        <taxon>Parasitiformes</taxon>
        <taxon>Ixodida</taxon>
        <taxon>Ixodoidea</taxon>
        <taxon>Ixodidae</taxon>
        <taxon>Rhipicephalinae</taxon>
        <taxon>Rhipicephalus</taxon>
        <taxon>Boophilus</taxon>
    </lineage>
</organism>
<reference evidence="3" key="2">
    <citation type="submission" date="2021-09" db="EMBL/GenBank/DDBJ databases">
        <authorList>
            <person name="Jia N."/>
            <person name="Wang J."/>
            <person name="Shi W."/>
            <person name="Du L."/>
            <person name="Sun Y."/>
            <person name="Zhan W."/>
            <person name="Jiang J."/>
            <person name="Wang Q."/>
            <person name="Zhang B."/>
            <person name="Ji P."/>
            <person name="Sakyi L.B."/>
            <person name="Cui X."/>
            <person name="Yuan T."/>
            <person name="Jiang B."/>
            <person name="Yang W."/>
            <person name="Lam T.T.-Y."/>
            <person name="Chang Q."/>
            <person name="Ding S."/>
            <person name="Wang X."/>
            <person name="Zhu J."/>
            <person name="Ruan X."/>
            <person name="Zhao L."/>
            <person name="Wei J."/>
            <person name="Que T."/>
            <person name="Du C."/>
            <person name="Cheng J."/>
            <person name="Dai P."/>
            <person name="Han X."/>
            <person name="Huang E."/>
            <person name="Gao Y."/>
            <person name="Liu J."/>
            <person name="Shao H."/>
            <person name="Ye R."/>
            <person name="Li L."/>
            <person name="Wei W."/>
            <person name="Wang X."/>
            <person name="Wang C."/>
            <person name="Huo Q."/>
            <person name="Li W."/>
            <person name="Guo W."/>
            <person name="Chen H."/>
            <person name="Chen S."/>
            <person name="Zhou L."/>
            <person name="Zhou L."/>
            <person name="Ni X."/>
            <person name="Tian J."/>
            <person name="Zhou Y."/>
            <person name="Sheng Y."/>
            <person name="Liu T."/>
            <person name="Pan Y."/>
            <person name="Xia L."/>
            <person name="Li J."/>
            <person name="Zhao F."/>
            <person name="Cao W."/>
        </authorList>
    </citation>
    <scope>NUCLEOTIDE SEQUENCE</scope>
    <source>
        <strain evidence="3">Rmic-2018</strain>
        <tissue evidence="3">Larvae</tissue>
    </source>
</reference>
<dbReference type="Proteomes" id="UP000821866">
    <property type="component" value="Chromosome 10"/>
</dbReference>
<comment type="caution">
    <text evidence="3">The sequence shown here is derived from an EMBL/GenBank/DDBJ whole genome shotgun (WGS) entry which is preliminary data.</text>
</comment>
<evidence type="ECO:0000256" key="1">
    <source>
        <dbReference type="SAM" id="MobiDB-lite"/>
    </source>
</evidence>
<feature type="domain" description="PiggyBac transposable element-derived protein" evidence="2">
    <location>
        <begin position="45"/>
        <end position="144"/>
    </location>
</feature>
<accession>A0A9J6ERH8</accession>
<name>A0A9J6ERH8_RHIMP</name>
<evidence type="ECO:0000259" key="2">
    <source>
        <dbReference type="Pfam" id="PF13843"/>
    </source>
</evidence>
<feature type="region of interest" description="Disordered" evidence="1">
    <location>
        <begin position="1"/>
        <end position="23"/>
    </location>
</feature>
<keyword evidence="4" id="KW-1185">Reference proteome</keyword>
<gene>
    <name evidence="3" type="ORF">HPB51_008728</name>
</gene>
<dbReference type="PANTHER" id="PTHR46599:SF3">
    <property type="entry name" value="PIGGYBAC TRANSPOSABLE ELEMENT-DERIVED PROTEIN 4"/>
    <property type="match status" value="1"/>
</dbReference>
<dbReference type="InterPro" id="IPR029526">
    <property type="entry name" value="PGBD"/>
</dbReference>
<dbReference type="EMBL" id="JABSTU010000002">
    <property type="protein sequence ID" value="KAH8037123.1"/>
    <property type="molecule type" value="Genomic_DNA"/>
</dbReference>
<reference evidence="3" key="1">
    <citation type="journal article" date="2020" name="Cell">
        <title>Large-Scale Comparative Analyses of Tick Genomes Elucidate Their Genetic Diversity and Vector Capacities.</title>
        <authorList>
            <consortium name="Tick Genome and Microbiome Consortium (TIGMIC)"/>
            <person name="Jia N."/>
            <person name="Wang J."/>
            <person name="Shi W."/>
            <person name="Du L."/>
            <person name="Sun Y."/>
            <person name="Zhan W."/>
            <person name="Jiang J.F."/>
            <person name="Wang Q."/>
            <person name="Zhang B."/>
            <person name="Ji P."/>
            <person name="Bell-Sakyi L."/>
            <person name="Cui X.M."/>
            <person name="Yuan T.T."/>
            <person name="Jiang B.G."/>
            <person name="Yang W.F."/>
            <person name="Lam T.T."/>
            <person name="Chang Q.C."/>
            <person name="Ding S.J."/>
            <person name="Wang X.J."/>
            <person name="Zhu J.G."/>
            <person name="Ruan X.D."/>
            <person name="Zhao L."/>
            <person name="Wei J.T."/>
            <person name="Ye R.Z."/>
            <person name="Que T.C."/>
            <person name="Du C.H."/>
            <person name="Zhou Y.H."/>
            <person name="Cheng J.X."/>
            <person name="Dai P.F."/>
            <person name="Guo W.B."/>
            <person name="Han X.H."/>
            <person name="Huang E.J."/>
            <person name="Li L.F."/>
            <person name="Wei W."/>
            <person name="Gao Y.C."/>
            <person name="Liu J.Z."/>
            <person name="Shao H.Z."/>
            <person name="Wang X."/>
            <person name="Wang C.C."/>
            <person name="Yang T.C."/>
            <person name="Huo Q.B."/>
            <person name="Li W."/>
            <person name="Chen H.Y."/>
            <person name="Chen S.E."/>
            <person name="Zhou L.G."/>
            <person name="Ni X.B."/>
            <person name="Tian J.H."/>
            <person name="Sheng Y."/>
            <person name="Liu T."/>
            <person name="Pan Y.S."/>
            <person name="Xia L.Y."/>
            <person name="Li J."/>
            <person name="Zhao F."/>
            <person name="Cao W.C."/>
        </authorList>
    </citation>
    <scope>NUCLEOTIDE SEQUENCE</scope>
    <source>
        <strain evidence="3">Rmic-2018</strain>
    </source>
</reference>
<evidence type="ECO:0000313" key="4">
    <source>
        <dbReference type="Proteomes" id="UP000821866"/>
    </source>
</evidence>
<protein>
    <recommendedName>
        <fullName evidence="2">PiggyBac transposable element-derived protein domain-containing protein</fullName>
    </recommendedName>
</protein>
<dbReference type="VEuPathDB" id="VectorBase:LOC119184267"/>